<sequence length="52" mass="5675">KVSEGDPAKDAQKALEQIESKKYEADLRDRGIKDIVKVGIALKGKTCSCRIA</sequence>
<dbReference type="AlphaFoldDB" id="A0A1M7MC91"/>
<dbReference type="Proteomes" id="UP000184375">
    <property type="component" value="Unassembled WGS sequence"/>
</dbReference>
<organism evidence="1 2">
    <name type="scientific">Caldanaerovirga acetigignens</name>
    <dbReference type="NCBI Taxonomy" id="447595"/>
    <lineage>
        <taxon>Bacteria</taxon>
        <taxon>Bacillati</taxon>
        <taxon>Bacillota</taxon>
        <taxon>Clostridia</taxon>
        <taxon>Thermosediminibacterales</taxon>
        <taxon>Thermosediminibacteraceae</taxon>
        <taxon>Caldanaerovirga</taxon>
    </lineage>
</organism>
<proteinExistence type="predicted"/>
<feature type="non-terminal residue" evidence="1">
    <location>
        <position position="1"/>
    </location>
</feature>
<dbReference type="InterPro" id="IPR012547">
    <property type="entry name" value="PDDEXK_9"/>
</dbReference>
<dbReference type="Pfam" id="PF08011">
    <property type="entry name" value="PDDEXK_9"/>
    <property type="match status" value="1"/>
</dbReference>
<gene>
    <name evidence="1" type="ORF">SAMN05660826_02236</name>
</gene>
<evidence type="ECO:0000313" key="2">
    <source>
        <dbReference type="Proteomes" id="UP000184375"/>
    </source>
</evidence>
<protein>
    <submittedName>
        <fullName evidence="1">PD-(D/E)XK nuclease superfamily protein</fullName>
    </submittedName>
</protein>
<accession>A0A1M7MC91</accession>
<reference evidence="2" key="1">
    <citation type="submission" date="2016-11" db="EMBL/GenBank/DDBJ databases">
        <authorList>
            <person name="Varghese N."/>
            <person name="Submissions S."/>
        </authorList>
    </citation>
    <scope>NUCLEOTIDE SEQUENCE [LARGE SCALE GENOMIC DNA]</scope>
    <source>
        <strain evidence="2">DSM 18802</strain>
    </source>
</reference>
<dbReference type="EMBL" id="FRCR01000019">
    <property type="protein sequence ID" value="SHM87943.1"/>
    <property type="molecule type" value="Genomic_DNA"/>
</dbReference>
<name>A0A1M7MC91_9FIRM</name>
<keyword evidence="2" id="KW-1185">Reference proteome</keyword>
<evidence type="ECO:0000313" key="1">
    <source>
        <dbReference type="EMBL" id="SHM87943.1"/>
    </source>
</evidence>
<dbReference type="RefSeq" id="WP_188092900.1">
    <property type="nucleotide sequence ID" value="NZ_FRCR01000019.1"/>
</dbReference>